<name>I6ZEB7_MYCWM</name>
<dbReference type="GO" id="GO:0004519">
    <property type="term" value="F:endonuclease activity"/>
    <property type="evidence" value="ECO:0007669"/>
    <property type="project" value="UniProtKB-KW"/>
</dbReference>
<dbReference type="Pfam" id="PF09565">
    <property type="entry name" value="RE_NgoFVII"/>
    <property type="match status" value="1"/>
</dbReference>
<dbReference type="REBASE" id="53448">
    <property type="entry name" value="MweMORF575P"/>
</dbReference>
<organism evidence="2 3">
    <name type="scientific">Mycoplasma wenyonii (strain Massachusetts)</name>
    <name type="common">Eperythrozoon wenyonii</name>
    <dbReference type="NCBI Taxonomy" id="1197325"/>
    <lineage>
        <taxon>Bacteria</taxon>
        <taxon>Bacillati</taxon>
        <taxon>Mycoplasmatota</taxon>
        <taxon>Mollicutes</taxon>
        <taxon>Mycoplasmataceae</taxon>
        <taxon>Mycoplasma</taxon>
    </lineage>
</organism>
<proteinExistence type="predicted"/>
<dbReference type="RefSeq" id="WP_014849632.1">
    <property type="nucleotide sequence ID" value="NC_018149.1"/>
</dbReference>
<dbReference type="STRING" id="1197325.WEN_00575"/>
<evidence type="ECO:0000313" key="3">
    <source>
        <dbReference type="Proteomes" id="UP000009005"/>
    </source>
</evidence>
<protein>
    <submittedName>
        <fullName evidence="2">Restriction endonuclease</fullName>
    </submittedName>
</protein>
<keyword evidence="2" id="KW-0378">Hydrolase</keyword>
<feature type="domain" description="Restriction endonuclease type II NgoFVII N-terminal" evidence="1">
    <location>
        <begin position="12"/>
        <end position="161"/>
    </location>
</feature>
<dbReference type="Gene3D" id="3.30.870.10">
    <property type="entry name" value="Endonuclease Chain A"/>
    <property type="match status" value="1"/>
</dbReference>
<evidence type="ECO:0000313" key="2">
    <source>
        <dbReference type="EMBL" id="AFN64922.1"/>
    </source>
</evidence>
<dbReference type="KEGG" id="mwe:WEN_00575"/>
<keyword evidence="3" id="KW-1185">Reference proteome</keyword>
<dbReference type="PATRIC" id="fig|1197325.3.peg.125"/>
<dbReference type="Proteomes" id="UP000009005">
    <property type="component" value="Chromosome"/>
</dbReference>
<dbReference type="InterPro" id="IPR019065">
    <property type="entry name" value="RE_NgoFVII_N"/>
</dbReference>
<dbReference type="OrthoDB" id="4404208at2"/>
<keyword evidence="2" id="KW-0540">Nuclease</keyword>
<dbReference type="EMBL" id="CP003703">
    <property type="protein sequence ID" value="AFN64922.1"/>
    <property type="molecule type" value="Genomic_DNA"/>
</dbReference>
<accession>I6ZEB7</accession>
<dbReference type="AlphaFoldDB" id="I6ZEB7"/>
<evidence type="ECO:0000259" key="1">
    <source>
        <dbReference type="Pfam" id="PF09565"/>
    </source>
</evidence>
<sequence length="186" mass="21578">MSPLLITDDSETINDHFRKEMQKADKLIILVGFCSPDSLLELDRLVRKYSIQNITLVLGMYQIENMPKSLRLKVLWINKQWQNAGIGEIKMVCSFKYHGQLYCFFKNNQIQTVMIGSPDLSFLVNSGSAEQQEYEVTLITNDPETLKNYLIHIEEMMSREISESITVLGKQWLLSLNKKQKVKTKQ</sequence>
<gene>
    <name evidence="2" type="ordered locus">WEN_00575</name>
</gene>
<dbReference type="HOGENOM" id="CLU_115818_0_0_14"/>
<reference evidence="2 3" key="1">
    <citation type="journal article" date="2012" name="J. Bacteriol.">
        <title>Complete genome sequence of Mycoplasma wenyonii strain Massachusetts.</title>
        <authorList>
            <person name="Dos Santos A.P."/>
            <person name="Guimaraes A.M."/>
            <person name="do Nascimento N.C."/>
            <person name="Sanmiguel P.J."/>
            <person name="Messick J.B."/>
        </authorList>
    </citation>
    <scope>NUCLEOTIDE SEQUENCE [LARGE SCALE GENOMIC DNA]</scope>
    <source>
        <strain evidence="2 3">Massachusetts</strain>
    </source>
</reference>
<keyword evidence="2" id="KW-0255">Endonuclease</keyword>